<protein>
    <submittedName>
        <fullName evidence="2">Uncharacterized protein</fullName>
    </submittedName>
</protein>
<evidence type="ECO:0000313" key="3">
    <source>
        <dbReference type="Proteomes" id="UP000799428"/>
    </source>
</evidence>
<feature type="compositionally biased region" description="Polar residues" evidence="1">
    <location>
        <begin position="22"/>
        <end position="33"/>
    </location>
</feature>
<accession>A0A6G1KRM8</accession>
<name>A0A6G1KRM8_9PLEO</name>
<reference evidence="2" key="1">
    <citation type="journal article" date="2020" name="Stud. Mycol.">
        <title>101 Dothideomycetes genomes: a test case for predicting lifestyles and emergence of pathogens.</title>
        <authorList>
            <person name="Haridas S."/>
            <person name="Albert R."/>
            <person name="Binder M."/>
            <person name="Bloem J."/>
            <person name="Labutti K."/>
            <person name="Salamov A."/>
            <person name="Andreopoulos B."/>
            <person name="Baker S."/>
            <person name="Barry K."/>
            <person name="Bills G."/>
            <person name="Bluhm B."/>
            <person name="Cannon C."/>
            <person name="Castanera R."/>
            <person name="Culley D."/>
            <person name="Daum C."/>
            <person name="Ezra D."/>
            <person name="Gonzalez J."/>
            <person name="Henrissat B."/>
            <person name="Kuo A."/>
            <person name="Liang C."/>
            <person name="Lipzen A."/>
            <person name="Lutzoni F."/>
            <person name="Magnuson J."/>
            <person name="Mondo S."/>
            <person name="Nolan M."/>
            <person name="Ohm R."/>
            <person name="Pangilinan J."/>
            <person name="Park H.-J."/>
            <person name="Ramirez L."/>
            <person name="Alfaro M."/>
            <person name="Sun H."/>
            <person name="Tritt A."/>
            <person name="Yoshinaga Y."/>
            <person name="Zwiers L.-H."/>
            <person name="Turgeon B."/>
            <person name="Goodwin S."/>
            <person name="Spatafora J."/>
            <person name="Crous P."/>
            <person name="Grigoriev I."/>
        </authorList>
    </citation>
    <scope>NUCLEOTIDE SEQUENCE</scope>
    <source>
        <strain evidence="2">CBS 279.74</strain>
    </source>
</reference>
<proteinExistence type="predicted"/>
<sequence>MGLSVAAMSTPRTREPTIDIHTPSTLNPQPSTLNPSVPFKECRNGSPADIGYAQPHRIVSIYVHMYAQALRWKQANSSTVPVGMQIPTKMDLGTMTCSSSSSNPYLLFLGRLSMCRSLAHGALFFFS</sequence>
<feature type="region of interest" description="Disordered" evidence="1">
    <location>
        <begin position="1"/>
        <end position="33"/>
    </location>
</feature>
<dbReference type="AlphaFoldDB" id="A0A6G1KRM8"/>
<evidence type="ECO:0000256" key="1">
    <source>
        <dbReference type="SAM" id="MobiDB-lite"/>
    </source>
</evidence>
<keyword evidence="3" id="KW-1185">Reference proteome</keyword>
<dbReference type="Proteomes" id="UP000799428">
    <property type="component" value="Unassembled WGS sequence"/>
</dbReference>
<gene>
    <name evidence="2" type="ORF">K504DRAFT_19508</name>
</gene>
<organism evidence="2 3">
    <name type="scientific">Pleomassaria siparia CBS 279.74</name>
    <dbReference type="NCBI Taxonomy" id="1314801"/>
    <lineage>
        <taxon>Eukaryota</taxon>
        <taxon>Fungi</taxon>
        <taxon>Dikarya</taxon>
        <taxon>Ascomycota</taxon>
        <taxon>Pezizomycotina</taxon>
        <taxon>Dothideomycetes</taxon>
        <taxon>Pleosporomycetidae</taxon>
        <taxon>Pleosporales</taxon>
        <taxon>Pleomassariaceae</taxon>
        <taxon>Pleomassaria</taxon>
    </lineage>
</organism>
<dbReference type="EMBL" id="MU005764">
    <property type="protein sequence ID" value="KAF2715132.1"/>
    <property type="molecule type" value="Genomic_DNA"/>
</dbReference>
<evidence type="ECO:0000313" key="2">
    <source>
        <dbReference type="EMBL" id="KAF2715132.1"/>
    </source>
</evidence>